<dbReference type="GO" id="GO:0005634">
    <property type="term" value="C:nucleus"/>
    <property type="evidence" value="ECO:0007669"/>
    <property type="project" value="TreeGrafter"/>
</dbReference>
<dbReference type="AlphaFoldDB" id="I0YWX7"/>
<evidence type="ECO:0000259" key="2">
    <source>
        <dbReference type="Pfam" id="PF03159"/>
    </source>
</evidence>
<evidence type="ECO:0000256" key="1">
    <source>
        <dbReference type="ARBA" id="ARBA00038299"/>
    </source>
</evidence>
<dbReference type="EMBL" id="AGSI01000009">
    <property type="protein sequence ID" value="EIE22896.1"/>
    <property type="molecule type" value="Genomic_DNA"/>
</dbReference>
<gene>
    <name evidence="3" type="ORF">COCSUDRAFT_8671</name>
</gene>
<dbReference type="InterPro" id="IPR004859">
    <property type="entry name" value="Xrn1_N"/>
</dbReference>
<dbReference type="KEGG" id="csl:COCSUDRAFT_8671"/>
<dbReference type="InterPro" id="IPR027073">
    <property type="entry name" value="5_3_exoribonuclease"/>
</dbReference>
<feature type="non-terminal residue" evidence="3">
    <location>
        <position position="167"/>
    </location>
</feature>
<dbReference type="Pfam" id="PF03159">
    <property type="entry name" value="XRN_N"/>
    <property type="match status" value="1"/>
</dbReference>
<dbReference type="OrthoDB" id="514784at2759"/>
<accession>I0YWX7</accession>
<comment type="similarity">
    <text evidence="1">Belongs to the 5'-3' exonuclease family.</text>
</comment>
<dbReference type="GeneID" id="17040883"/>
<dbReference type="GO" id="GO:0000956">
    <property type="term" value="P:nuclear-transcribed mRNA catabolic process"/>
    <property type="evidence" value="ECO:0007669"/>
    <property type="project" value="TreeGrafter"/>
</dbReference>
<protein>
    <submittedName>
        <fullName evidence="3">Single-stranded RNA 5</fullName>
    </submittedName>
</protein>
<comment type="caution">
    <text evidence="3">The sequence shown here is derived from an EMBL/GenBank/DDBJ whole genome shotgun (WGS) entry which is preliminary data.</text>
</comment>
<reference evidence="3 4" key="1">
    <citation type="journal article" date="2012" name="Genome Biol.">
        <title>The genome of the polar eukaryotic microalga coccomyxa subellipsoidea reveals traits of cold adaptation.</title>
        <authorList>
            <person name="Blanc G."/>
            <person name="Agarkova I."/>
            <person name="Grimwood J."/>
            <person name="Kuo A."/>
            <person name="Brueggeman A."/>
            <person name="Dunigan D."/>
            <person name="Gurnon J."/>
            <person name="Ladunga I."/>
            <person name="Lindquist E."/>
            <person name="Lucas S."/>
            <person name="Pangilinan J."/>
            <person name="Proschold T."/>
            <person name="Salamov A."/>
            <person name="Schmutz J."/>
            <person name="Weeks D."/>
            <person name="Yamada T."/>
            <person name="Claverie J.M."/>
            <person name="Grigoriev I."/>
            <person name="Van Etten J."/>
            <person name="Lomsadze A."/>
            <person name="Borodovsky M."/>
        </authorList>
    </citation>
    <scope>NUCLEOTIDE SEQUENCE [LARGE SCALE GENOMIC DNA]</scope>
    <source>
        <strain evidence="3 4">C-169</strain>
    </source>
</reference>
<dbReference type="Gene3D" id="3.40.50.12390">
    <property type="match status" value="1"/>
</dbReference>
<proteinExistence type="inferred from homology"/>
<dbReference type="STRING" id="574566.I0YWX7"/>
<name>I0YWX7_COCSC</name>
<dbReference type="eggNOG" id="KOG2045">
    <property type="taxonomic scope" value="Eukaryota"/>
</dbReference>
<dbReference type="GO" id="GO:0004534">
    <property type="term" value="F:5'-3' RNA exonuclease activity"/>
    <property type="evidence" value="ECO:0007669"/>
    <property type="project" value="TreeGrafter"/>
</dbReference>
<keyword evidence="4" id="KW-1185">Reference proteome</keyword>
<evidence type="ECO:0000313" key="3">
    <source>
        <dbReference type="EMBL" id="EIE22896.1"/>
    </source>
</evidence>
<dbReference type="Proteomes" id="UP000007264">
    <property type="component" value="Unassembled WGS sequence"/>
</dbReference>
<feature type="domain" description="Xrn1 N-terminal" evidence="2">
    <location>
        <begin position="1"/>
        <end position="166"/>
    </location>
</feature>
<organism evidence="3 4">
    <name type="scientific">Coccomyxa subellipsoidea (strain C-169)</name>
    <name type="common">Green microalga</name>
    <dbReference type="NCBI Taxonomy" id="574566"/>
    <lineage>
        <taxon>Eukaryota</taxon>
        <taxon>Viridiplantae</taxon>
        <taxon>Chlorophyta</taxon>
        <taxon>core chlorophytes</taxon>
        <taxon>Trebouxiophyceae</taxon>
        <taxon>Trebouxiophyceae incertae sedis</taxon>
        <taxon>Coccomyxaceae</taxon>
        <taxon>Coccomyxa</taxon>
        <taxon>Coccomyxa subellipsoidea</taxon>
    </lineage>
</organism>
<dbReference type="PANTHER" id="PTHR12341">
    <property type="entry name" value="5'-&gt;3' EXORIBONUCLEASE"/>
    <property type="match status" value="1"/>
</dbReference>
<evidence type="ECO:0000313" key="4">
    <source>
        <dbReference type="Proteomes" id="UP000007264"/>
    </source>
</evidence>
<dbReference type="PANTHER" id="PTHR12341:SF7">
    <property type="entry name" value="5'-3' EXORIBONUCLEASE 1"/>
    <property type="match status" value="1"/>
</dbReference>
<dbReference type="RefSeq" id="XP_005647440.1">
    <property type="nucleotide sequence ID" value="XM_005647383.1"/>
</dbReference>
<sequence length="167" mass="19067">MGVPGLFGWLRKKYPLIVRPASAGAEEIQGDGDSFCDNLYIDMNHVIHACTHPSWRCTPYLSEEEMFLDMQIYLDHLFNTARPRRLFMVAMDGVAPQAKMNQQRTRRFFSAYREELSKELEIEARIPELPSFDGNVITPSTAFMARLAGMLRAFFAAKLGADPCWAR</sequence>
<dbReference type="GO" id="GO:0003723">
    <property type="term" value="F:RNA binding"/>
    <property type="evidence" value="ECO:0007669"/>
    <property type="project" value="TreeGrafter"/>
</dbReference>